<dbReference type="EMBL" id="UOEP01000005">
    <property type="protein sequence ID" value="VAW12617.1"/>
    <property type="molecule type" value="Genomic_DNA"/>
</dbReference>
<dbReference type="Pfam" id="PF02635">
    <property type="entry name" value="DsrE"/>
    <property type="match status" value="1"/>
</dbReference>
<dbReference type="Gene3D" id="3.40.1260.10">
    <property type="entry name" value="DsrEFH-like"/>
    <property type="match status" value="1"/>
</dbReference>
<dbReference type="InterPro" id="IPR027396">
    <property type="entry name" value="DsrEFH-like"/>
</dbReference>
<dbReference type="SUPFAM" id="SSF75169">
    <property type="entry name" value="DsrEFH-like"/>
    <property type="match status" value="1"/>
</dbReference>
<dbReference type="InterPro" id="IPR003787">
    <property type="entry name" value="Sulphur_relay_DsrE/F-like"/>
</dbReference>
<organism evidence="1">
    <name type="scientific">hydrothermal vent metagenome</name>
    <dbReference type="NCBI Taxonomy" id="652676"/>
    <lineage>
        <taxon>unclassified sequences</taxon>
        <taxon>metagenomes</taxon>
        <taxon>ecological metagenomes</taxon>
    </lineage>
</organism>
<protein>
    <submittedName>
        <fullName evidence="1">Uncharacterized protein</fullName>
    </submittedName>
</protein>
<gene>
    <name evidence="1" type="ORF">MNBD_BACTEROID01-1266</name>
</gene>
<proteinExistence type="predicted"/>
<dbReference type="AlphaFoldDB" id="A0A3B0TH43"/>
<evidence type="ECO:0000313" key="1">
    <source>
        <dbReference type="EMBL" id="VAW12617.1"/>
    </source>
</evidence>
<accession>A0A3B0TH43</accession>
<sequence>MKTKVLLALVAGLLFFNPSKIMAQPGNNEGSPGKLVVLWTSGDPYVAERVALMYTHAAKTAHWFSDVTLIIWGPSAKLVAENIKIQEKVQQMQTDGVVIEACVVCANSYGVANDLRKLGFDVKGMGKPLTDYLKSSAKVLTF</sequence>
<name>A0A3B0TH43_9ZZZZ</name>
<reference evidence="1" key="1">
    <citation type="submission" date="2018-06" db="EMBL/GenBank/DDBJ databases">
        <authorList>
            <person name="Zhirakovskaya E."/>
        </authorList>
    </citation>
    <scope>NUCLEOTIDE SEQUENCE</scope>
</reference>